<evidence type="ECO:0000313" key="1">
    <source>
        <dbReference type="EMBL" id="TQL60720.1"/>
    </source>
</evidence>
<name>A0A542ZKM6_9MICO</name>
<dbReference type="AlphaFoldDB" id="A0A542ZKM6"/>
<dbReference type="EMBL" id="VFOQ01000001">
    <property type="protein sequence ID" value="TQL60720.1"/>
    <property type="molecule type" value="Genomic_DNA"/>
</dbReference>
<keyword evidence="2" id="KW-1185">Reference proteome</keyword>
<comment type="caution">
    <text evidence="1">The sequence shown here is derived from an EMBL/GenBank/DDBJ whole genome shotgun (WGS) entry which is preliminary data.</text>
</comment>
<proteinExistence type="predicted"/>
<reference evidence="1 2" key="1">
    <citation type="submission" date="2019-06" db="EMBL/GenBank/DDBJ databases">
        <title>Sequencing the genomes of 1000 actinobacteria strains.</title>
        <authorList>
            <person name="Klenk H.-P."/>
        </authorList>
    </citation>
    <scope>NUCLEOTIDE SEQUENCE [LARGE SCALE GENOMIC DNA]</scope>
    <source>
        <strain evidence="1 2">DSM 18082</strain>
    </source>
</reference>
<evidence type="ECO:0000313" key="2">
    <source>
        <dbReference type="Proteomes" id="UP000319514"/>
    </source>
</evidence>
<organism evidence="1 2">
    <name type="scientific">Oryzihumus leptocrescens</name>
    <dbReference type="NCBI Taxonomy" id="297536"/>
    <lineage>
        <taxon>Bacteria</taxon>
        <taxon>Bacillati</taxon>
        <taxon>Actinomycetota</taxon>
        <taxon>Actinomycetes</taxon>
        <taxon>Micrococcales</taxon>
        <taxon>Intrasporangiaceae</taxon>
        <taxon>Oryzihumus</taxon>
    </lineage>
</organism>
<gene>
    <name evidence="1" type="ORF">FB474_2117</name>
</gene>
<protein>
    <submittedName>
        <fullName evidence="1">Uncharacterized protein</fullName>
    </submittedName>
</protein>
<sequence length="72" mass="8260">MAHADRHTMPLLARVAAAIRHRDEAELSALRPVIWALATGTVRREELAGLTLAQALDRVLERQPRRRWADRR</sequence>
<dbReference type="Proteomes" id="UP000319514">
    <property type="component" value="Unassembled WGS sequence"/>
</dbReference>
<accession>A0A542ZKM6</accession>
<dbReference type="RefSeq" id="WP_141788583.1">
    <property type="nucleotide sequence ID" value="NZ_BAAAKX010000002.1"/>
</dbReference>